<protein>
    <submittedName>
        <fullName evidence="2">Serine/threonine protein phosphatase 1</fullName>
        <ecNumber evidence="2">3.1.3.16</ecNumber>
    </submittedName>
</protein>
<dbReference type="PANTHER" id="PTHR42850">
    <property type="entry name" value="METALLOPHOSPHOESTERASE"/>
    <property type="match status" value="1"/>
</dbReference>
<dbReference type="Pfam" id="PF00149">
    <property type="entry name" value="Metallophos"/>
    <property type="match status" value="1"/>
</dbReference>
<keyword evidence="3" id="KW-1185">Reference proteome</keyword>
<dbReference type="GO" id="GO:0004722">
    <property type="term" value="F:protein serine/threonine phosphatase activity"/>
    <property type="evidence" value="ECO:0007669"/>
    <property type="project" value="UniProtKB-EC"/>
</dbReference>
<evidence type="ECO:0000313" key="3">
    <source>
        <dbReference type="Proteomes" id="UP000245081"/>
    </source>
</evidence>
<dbReference type="InterPro" id="IPR050126">
    <property type="entry name" value="Ap4A_hydrolase"/>
</dbReference>
<dbReference type="Gene3D" id="3.60.21.10">
    <property type="match status" value="1"/>
</dbReference>
<name>A0A2R5FB84_9PROT</name>
<dbReference type="OrthoDB" id="9813918at2"/>
<accession>A0A2R5FB84</accession>
<sequence length="264" mass="29177">MLVRKFERNSQGRDFVVGDIHGAFDLLVNALNLVEFNPDVDRLFLVGDLVDRGRYSKVAKDFLSQPWVHSTRGNHEQLFLSLFANGKPSANELAWHVERNGLGWVTELTQDEIAEFCRLFSALPFAIEVETVRGSVGLVHAEVPVGMDWATFLRRISEGDEQVIQSAIWGRTRAKQEIVSGVLGVDRLFAGHTPQAQGAKRFGNCYIVDTAAVFGSAHGPTEGHLSLANMTCTTEVLVSPASQKSLVEIFNIPSNRPFGYYASN</sequence>
<comment type="caution">
    <text evidence="2">The sequence shown here is derived from an EMBL/GenBank/DDBJ whole genome shotgun (WGS) entry which is preliminary data.</text>
</comment>
<dbReference type="RefSeq" id="WP_146187191.1">
    <property type="nucleotide sequence ID" value="NZ_BDOQ01000010.1"/>
</dbReference>
<dbReference type="AlphaFoldDB" id="A0A2R5FB84"/>
<evidence type="ECO:0000259" key="1">
    <source>
        <dbReference type="Pfam" id="PF00149"/>
    </source>
</evidence>
<dbReference type="EMBL" id="BDOQ01000010">
    <property type="protein sequence ID" value="GBG14808.1"/>
    <property type="molecule type" value="Genomic_DNA"/>
</dbReference>
<dbReference type="PANTHER" id="PTHR42850:SF4">
    <property type="entry name" value="ZINC-DEPENDENT ENDOPOLYPHOSPHATASE"/>
    <property type="match status" value="1"/>
</dbReference>
<reference evidence="2 3" key="1">
    <citation type="journal article" date="2018" name="Environ. Microbiol.">
        <title>Isolation and genomic characterization of Novimethylophilus kurashikiensis gen. nov. sp. nov., a new lanthanide-dependent methylotrophic species of Methylophilaceae.</title>
        <authorList>
            <person name="Lv H."/>
            <person name="Sahin N."/>
            <person name="Tani A."/>
        </authorList>
    </citation>
    <scope>NUCLEOTIDE SEQUENCE [LARGE SCALE GENOMIC DNA]</scope>
    <source>
        <strain evidence="2 3">La2-4</strain>
    </source>
</reference>
<evidence type="ECO:0000313" key="2">
    <source>
        <dbReference type="EMBL" id="GBG14808.1"/>
    </source>
</evidence>
<dbReference type="InterPro" id="IPR029052">
    <property type="entry name" value="Metallo-depent_PP-like"/>
</dbReference>
<gene>
    <name evidence="2" type="primary">pphA</name>
    <name evidence="2" type="ORF">NMK_2409</name>
</gene>
<feature type="domain" description="Calcineurin-like phosphoesterase" evidence="1">
    <location>
        <begin position="16"/>
        <end position="171"/>
    </location>
</feature>
<dbReference type="EC" id="3.1.3.16" evidence="2"/>
<dbReference type="SUPFAM" id="SSF56300">
    <property type="entry name" value="Metallo-dependent phosphatases"/>
    <property type="match status" value="1"/>
</dbReference>
<dbReference type="InterPro" id="IPR004843">
    <property type="entry name" value="Calcineurin-like_PHP"/>
</dbReference>
<organism evidence="2 3">
    <name type="scientific">Novimethylophilus kurashikiensis</name>
    <dbReference type="NCBI Taxonomy" id="1825523"/>
    <lineage>
        <taxon>Bacteria</taxon>
        <taxon>Pseudomonadati</taxon>
        <taxon>Pseudomonadota</taxon>
        <taxon>Betaproteobacteria</taxon>
        <taxon>Nitrosomonadales</taxon>
        <taxon>Methylophilaceae</taxon>
        <taxon>Novimethylophilus</taxon>
    </lineage>
</organism>
<proteinExistence type="predicted"/>
<dbReference type="Proteomes" id="UP000245081">
    <property type="component" value="Unassembled WGS sequence"/>
</dbReference>
<dbReference type="GO" id="GO:0005737">
    <property type="term" value="C:cytoplasm"/>
    <property type="evidence" value="ECO:0007669"/>
    <property type="project" value="TreeGrafter"/>
</dbReference>
<keyword evidence="2" id="KW-0378">Hydrolase</keyword>